<evidence type="ECO:0000313" key="1">
    <source>
        <dbReference type="EMBL" id="GFU53520.1"/>
    </source>
</evidence>
<organism evidence="1 2">
    <name type="scientific">Nephila pilipes</name>
    <name type="common">Giant wood spider</name>
    <name type="synonym">Nephila maculata</name>
    <dbReference type="NCBI Taxonomy" id="299642"/>
    <lineage>
        <taxon>Eukaryota</taxon>
        <taxon>Metazoa</taxon>
        <taxon>Ecdysozoa</taxon>
        <taxon>Arthropoda</taxon>
        <taxon>Chelicerata</taxon>
        <taxon>Arachnida</taxon>
        <taxon>Araneae</taxon>
        <taxon>Araneomorphae</taxon>
        <taxon>Entelegynae</taxon>
        <taxon>Araneoidea</taxon>
        <taxon>Nephilidae</taxon>
        <taxon>Nephila</taxon>
    </lineage>
</organism>
<accession>A0A8X6R1M1</accession>
<sequence>MLSTGGINSATQRNGVIVPAAHTETFPPKMYEIYNHSATSCINGLLDYFCRSLVTISIVPLGHGENEDKHSDSEACLNLSTCRN</sequence>
<proteinExistence type="predicted"/>
<keyword evidence="2" id="KW-1185">Reference proteome</keyword>
<name>A0A8X6R1M1_NEPPI</name>
<protein>
    <submittedName>
        <fullName evidence="1">Uncharacterized protein</fullName>
    </submittedName>
</protein>
<reference evidence="1" key="1">
    <citation type="submission" date="2020-08" db="EMBL/GenBank/DDBJ databases">
        <title>Multicomponent nature underlies the extraordinary mechanical properties of spider dragline silk.</title>
        <authorList>
            <person name="Kono N."/>
            <person name="Nakamura H."/>
            <person name="Mori M."/>
            <person name="Yoshida Y."/>
            <person name="Ohtoshi R."/>
            <person name="Malay A.D."/>
            <person name="Moran D.A.P."/>
            <person name="Tomita M."/>
            <person name="Numata K."/>
            <person name="Arakawa K."/>
        </authorList>
    </citation>
    <scope>NUCLEOTIDE SEQUENCE</scope>
</reference>
<dbReference type="EMBL" id="BMAW01038842">
    <property type="protein sequence ID" value="GFU53520.1"/>
    <property type="molecule type" value="Genomic_DNA"/>
</dbReference>
<evidence type="ECO:0000313" key="2">
    <source>
        <dbReference type="Proteomes" id="UP000887013"/>
    </source>
</evidence>
<comment type="caution">
    <text evidence="1">The sequence shown here is derived from an EMBL/GenBank/DDBJ whole genome shotgun (WGS) entry which is preliminary data.</text>
</comment>
<dbReference type="AlphaFoldDB" id="A0A8X6R1M1"/>
<gene>
    <name evidence="1" type="ORF">NPIL_633861</name>
</gene>
<dbReference type="Proteomes" id="UP000887013">
    <property type="component" value="Unassembled WGS sequence"/>
</dbReference>